<dbReference type="Proteomes" id="UP000325577">
    <property type="component" value="Linkage Group LG18"/>
</dbReference>
<name>A0A5J5AW39_9ASTE</name>
<keyword evidence="1" id="KW-0472">Membrane</keyword>
<evidence type="ECO:0000313" key="3">
    <source>
        <dbReference type="Proteomes" id="UP000325577"/>
    </source>
</evidence>
<evidence type="ECO:0000256" key="1">
    <source>
        <dbReference type="SAM" id="Phobius"/>
    </source>
</evidence>
<keyword evidence="1" id="KW-0812">Transmembrane</keyword>
<protein>
    <submittedName>
        <fullName evidence="2">Uncharacterized protein</fullName>
    </submittedName>
</protein>
<accession>A0A5J5AW39</accession>
<dbReference type="EMBL" id="CM018041">
    <property type="protein sequence ID" value="KAA8533697.1"/>
    <property type="molecule type" value="Genomic_DNA"/>
</dbReference>
<dbReference type="AlphaFoldDB" id="A0A5J5AW39"/>
<feature type="transmembrane region" description="Helical" evidence="1">
    <location>
        <begin position="6"/>
        <end position="26"/>
    </location>
</feature>
<organism evidence="2 3">
    <name type="scientific">Nyssa sinensis</name>
    <dbReference type="NCBI Taxonomy" id="561372"/>
    <lineage>
        <taxon>Eukaryota</taxon>
        <taxon>Viridiplantae</taxon>
        <taxon>Streptophyta</taxon>
        <taxon>Embryophyta</taxon>
        <taxon>Tracheophyta</taxon>
        <taxon>Spermatophyta</taxon>
        <taxon>Magnoliopsida</taxon>
        <taxon>eudicotyledons</taxon>
        <taxon>Gunneridae</taxon>
        <taxon>Pentapetalae</taxon>
        <taxon>asterids</taxon>
        <taxon>Cornales</taxon>
        <taxon>Nyssaceae</taxon>
        <taxon>Nyssa</taxon>
    </lineage>
</organism>
<proteinExistence type="predicted"/>
<sequence>MTALGGGFGGASIGQRLATVVMMMVVMMNSESLNFDQFGVIVALVVMMPLAVVLIFINGASPHDQHHYKITTRERKKIREIRFSVNFRSSPEGEL</sequence>
<gene>
    <name evidence="2" type="ORF">F0562_031214</name>
</gene>
<keyword evidence="3" id="KW-1185">Reference proteome</keyword>
<keyword evidence="1" id="KW-1133">Transmembrane helix</keyword>
<reference evidence="2 3" key="1">
    <citation type="submission" date="2019-09" db="EMBL/GenBank/DDBJ databases">
        <title>A chromosome-level genome assembly of the Chinese tupelo Nyssa sinensis.</title>
        <authorList>
            <person name="Yang X."/>
            <person name="Kang M."/>
            <person name="Yang Y."/>
            <person name="Xiong H."/>
            <person name="Wang M."/>
            <person name="Zhang Z."/>
            <person name="Wang Z."/>
            <person name="Wu H."/>
            <person name="Ma T."/>
            <person name="Liu J."/>
            <person name="Xi Z."/>
        </authorList>
    </citation>
    <scope>NUCLEOTIDE SEQUENCE [LARGE SCALE GENOMIC DNA]</scope>
    <source>
        <strain evidence="2">J267</strain>
        <tissue evidence="2">Leaf</tissue>
    </source>
</reference>
<feature type="transmembrane region" description="Helical" evidence="1">
    <location>
        <begin position="38"/>
        <end position="57"/>
    </location>
</feature>
<evidence type="ECO:0000313" key="2">
    <source>
        <dbReference type="EMBL" id="KAA8533697.1"/>
    </source>
</evidence>